<dbReference type="PRINTS" id="PR00245">
    <property type="entry name" value="OLFACTORYR"/>
</dbReference>
<dbReference type="GeneID" id="114867579"/>
<dbReference type="AlphaFoldDB" id="A0A6P7P7Z6"/>
<keyword evidence="9" id="KW-1015">Disulfide bond</keyword>
<dbReference type="InterPro" id="IPR052921">
    <property type="entry name" value="GPCR1_Superfamily_Member"/>
</dbReference>
<feature type="transmembrane region" description="Helical" evidence="13">
    <location>
        <begin position="130"/>
        <end position="150"/>
    </location>
</feature>
<keyword evidence="10" id="KW-0675">Receptor</keyword>
<feature type="domain" description="G-protein coupled receptors family 1 profile" evidence="14">
    <location>
        <begin position="39"/>
        <end position="289"/>
    </location>
</feature>
<evidence type="ECO:0000256" key="7">
    <source>
        <dbReference type="ARBA" id="ARBA00023040"/>
    </source>
</evidence>
<keyword evidence="4 13" id="KW-0812">Transmembrane</keyword>
<dbReference type="GO" id="GO:0005549">
    <property type="term" value="F:odorant binding"/>
    <property type="evidence" value="ECO:0007669"/>
    <property type="project" value="TreeGrafter"/>
</dbReference>
<keyword evidence="5" id="KW-0552">Olfaction</keyword>
<keyword evidence="6 13" id="KW-1133">Transmembrane helix</keyword>
<evidence type="ECO:0000256" key="5">
    <source>
        <dbReference type="ARBA" id="ARBA00022725"/>
    </source>
</evidence>
<dbReference type="Pfam" id="PF13853">
    <property type="entry name" value="7tm_4"/>
    <property type="match status" value="1"/>
</dbReference>
<dbReference type="InterPro" id="IPR000725">
    <property type="entry name" value="Olfact_rcpt"/>
</dbReference>
<dbReference type="PRINTS" id="PR00237">
    <property type="entry name" value="GPCRRHODOPSN"/>
</dbReference>
<evidence type="ECO:0000313" key="15">
    <source>
        <dbReference type="Proteomes" id="UP000515150"/>
    </source>
</evidence>
<dbReference type="PROSITE" id="PS50262">
    <property type="entry name" value="G_PROTEIN_RECEP_F1_2"/>
    <property type="match status" value="1"/>
</dbReference>
<feature type="transmembrane region" description="Helical" evidence="13">
    <location>
        <begin position="268"/>
        <end position="291"/>
    </location>
</feature>
<keyword evidence="2" id="KW-1003">Cell membrane</keyword>
<evidence type="ECO:0000256" key="8">
    <source>
        <dbReference type="ARBA" id="ARBA00023136"/>
    </source>
</evidence>
<feature type="transmembrane region" description="Helical" evidence="13">
    <location>
        <begin position="20"/>
        <end position="46"/>
    </location>
</feature>
<protein>
    <submittedName>
        <fullName evidence="16">Olfactory receptor 2A14-like</fullName>
    </submittedName>
</protein>
<keyword evidence="15" id="KW-1185">Reference proteome</keyword>
<dbReference type="RefSeq" id="XP_029026220.1">
    <property type="nucleotide sequence ID" value="XM_029170387.3"/>
</dbReference>
<dbReference type="FunCoup" id="A0A6P7P7Z6">
    <property type="interactions" value="231"/>
</dbReference>
<name>A0A6P7P7Z6_BETSP</name>
<organism evidence="15 16">
    <name type="scientific">Betta splendens</name>
    <name type="common">Siamese fighting fish</name>
    <dbReference type="NCBI Taxonomy" id="158456"/>
    <lineage>
        <taxon>Eukaryota</taxon>
        <taxon>Metazoa</taxon>
        <taxon>Chordata</taxon>
        <taxon>Craniata</taxon>
        <taxon>Vertebrata</taxon>
        <taxon>Euteleostomi</taxon>
        <taxon>Actinopterygii</taxon>
        <taxon>Neopterygii</taxon>
        <taxon>Teleostei</taxon>
        <taxon>Neoteleostei</taxon>
        <taxon>Acanthomorphata</taxon>
        <taxon>Anabantaria</taxon>
        <taxon>Anabantiformes</taxon>
        <taxon>Anabantoidei</taxon>
        <taxon>Osphronemidae</taxon>
        <taxon>Betta</taxon>
    </lineage>
</organism>
<dbReference type="PANTHER" id="PTHR26451:SF885">
    <property type="entry name" value="OLFACTORY RECEPTOR"/>
    <property type="match status" value="1"/>
</dbReference>
<evidence type="ECO:0000256" key="3">
    <source>
        <dbReference type="ARBA" id="ARBA00022606"/>
    </source>
</evidence>
<accession>A0A6P7P7Z6</accession>
<dbReference type="Proteomes" id="UP000515150">
    <property type="component" value="Chromosome 13"/>
</dbReference>
<keyword evidence="8 13" id="KW-0472">Membrane</keyword>
<evidence type="ECO:0000256" key="9">
    <source>
        <dbReference type="ARBA" id="ARBA00023157"/>
    </source>
</evidence>
<feature type="transmembrane region" description="Helical" evidence="13">
    <location>
        <begin position="58"/>
        <end position="84"/>
    </location>
</feature>
<evidence type="ECO:0000256" key="4">
    <source>
        <dbReference type="ARBA" id="ARBA00022692"/>
    </source>
</evidence>
<evidence type="ECO:0000256" key="6">
    <source>
        <dbReference type="ARBA" id="ARBA00022989"/>
    </source>
</evidence>
<evidence type="ECO:0000256" key="10">
    <source>
        <dbReference type="ARBA" id="ARBA00023170"/>
    </source>
</evidence>
<feature type="transmembrane region" description="Helical" evidence="13">
    <location>
        <begin position="237"/>
        <end position="256"/>
    </location>
</feature>
<evidence type="ECO:0000256" key="2">
    <source>
        <dbReference type="ARBA" id="ARBA00022475"/>
    </source>
</evidence>
<keyword evidence="12" id="KW-0807">Transducer</keyword>
<dbReference type="Gene3D" id="1.20.1070.10">
    <property type="entry name" value="Rhodopsin 7-helix transmembrane proteins"/>
    <property type="match status" value="1"/>
</dbReference>
<evidence type="ECO:0000256" key="11">
    <source>
        <dbReference type="ARBA" id="ARBA00023180"/>
    </source>
</evidence>
<dbReference type="OrthoDB" id="6147321at2759"/>
<feature type="transmembrane region" description="Helical" evidence="13">
    <location>
        <begin position="96"/>
        <end position="118"/>
    </location>
</feature>
<dbReference type="KEGG" id="bspl:114867579"/>
<reference evidence="16" key="1">
    <citation type="submission" date="2025-08" db="UniProtKB">
        <authorList>
            <consortium name="RefSeq"/>
        </authorList>
    </citation>
    <scope>IDENTIFICATION</scope>
</reference>
<dbReference type="GO" id="GO:0004930">
    <property type="term" value="F:G protein-coupled receptor activity"/>
    <property type="evidence" value="ECO:0007669"/>
    <property type="project" value="UniProtKB-KW"/>
</dbReference>
<evidence type="ECO:0000259" key="14">
    <source>
        <dbReference type="PROSITE" id="PS50262"/>
    </source>
</evidence>
<dbReference type="GO" id="GO:0004984">
    <property type="term" value="F:olfactory receptor activity"/>
    <property type="evidence" value="ECO:0007669"/>
    <property type="project" value="InterPro"/>
</dbReference>
<evidence type="ECO:0000256" key="12">
    <source>
        <dbReference type="ARBA" id="ARBA00023224"/>
    </source>
</evidence>
<evidence type="ECO:0000313" key="16">
    <source>
        <dbReference type="RefSeq" id="XP_029026220.1"/>
    </source>
</evidence>
<dbReference type="FunFam" id="1.20.1070.10:FF:000024">
    <property type="entry name" value="Olfactory receptor"/>
    <property type="match status" value="1"/>
</dbReference>
<dbReference type="GO" id="GO:0005886">
    <property type="term" value="C:plasma membrane"/>
    <property type="evidence" value="ECO:0007669"/>
    <property type="project" value="UniProtKB-SubCell"/>
</dbReference>
<dbReference type="InterPro" id="IPR017452">
    <property type="entry name" value="GPCR_Rhodpsn_7TM"/>
</dbReference>
<feature type="transmembrane region" description="Helical" evidence="13">
    <location>
        <begin position="197"/>
        <end position="216"/>
    </location>
</feature>
<dbReference type="InParanoid" id="A0A6P7P7Z6"/>
<dbReference type="InterPro" id="IPR000276">
    <property type="entry name" value="GPCR_Rhodpsn"/>
</dbReference>
<keyword evidence="11" id="KW-0325">Glycoprotein</keyword>
<comment type="subcellular location">
    <subcellularLocation>
        <location evidence="1">Cell membrane</location>
        <topology evidence="1">Multi-pass membrane protein</topology>
    </subcellularLocation>
</comment>
<proteinExistence type="predicted"/>
<evidence type="ECO:0000256" key="13">
    <source>
        <dbReference type="SAM" id="Phobius"/>
    </source>
</evidence>
<gene>
    <name evidence="16" type="primary">LOC114867579</name>
</gene>
<dbReference type="SUPFAM" id="SSF81321">
    <property type="entry name" value="Family A G protein-coupled receptor-like"/>
    <property type="match status" value="1"/>
</dbReference>
<keyword evidence="7" id="KW-0297">G-protein coupled receptor</keyword>
<keyword evidence="3" id="KW-0716">Sensory transduction</keyword>
<sequence>MVNSSQVSHFTLSAYVDTGLFRYFLFTAIMSFYALIVGANVLLIVVICINRRLHEPMYLFLCSLFANELQGSAGFFPFFLTQILSDVHTVSTLCCFLQIFLLFSYINVQLCSLSVMSYDRYLAVCHPLHYGARMTAGTAAALIALTWIYAFTEVAVMMSLSARLQLCGSVINKVYCDHYSVVKLSCSDSSASNIRGLVYIVCVVAGVVSLICFSYFRILRVCFCGSAETRHKAVTTCTPHLASLLNFSCGCVFELIQSRFNMSNVPDSFRVFLSLYFLTCQPLFNPLLYGLKMSKIRSSCKSLISGKM</sequence>
<evidence type="ECO:0000256" key="1">
    <source>
        <dbReference type="ARBA" id="ARBA00004651"/>
    </source>
</evidence>
<dbReference type="PANTHER" id="PTHR26451">
    <property type="entry name" value="G_PROTEIN_RECEP_F1_2 DOMAIN-CONTAINING PROTEIN"/>
    <property type="match status" value="1"/>
</dbReference>